<evidence type="ECO:0000313" key="3">
    <source>
        <dbReference type="EMBL" id="STZ04485.1"/>
    </source>
</evidence>
<evidence type="ECO:0000259" key="1">
    <source>
        <dbReference type="Pfam" id="PF24391"/>
    </source>
</evidence>
<organism evidence="3 5">
    <name type="scientific">Moraxella equi</name>
    <dbReference type="NCBI Taxonomy" id="60442"/>
    <lineage>
        <taxon>Bacteria</taxon>
        <taxon>Pseudomonadati</taxon>
        <taxon>Pseudomonadota</taxon>
        <taxon>Gammaproteobacteria</taxon>
        <taxon>Moraxellales</taxon>
        <taxon>Moraxellaceae</taxon>
        <taxon>Moraxella</taxon>
    </lineage>
</organism>
<dbReference type="Proteomes" id="UP000190777">
    <property type="component" value="Unassembled WGS sequence"/>
</dbReference>
<feature type="domain" description="HD-CE" evidence="1">
    <location>
        <begin position="45"/>
        <end position="312"/>
    </location>
</feature>
<sequence>MSAGLIEHLKRKTNEDDNVKILLSQWEFDQKLVGKALENIASYYPHFSSHNESHSHQILVNIERLLGDNIHLLSATDTWLLLESAYWHDIGMLFNNQEVLEVINNKEFKEYIENLANDNTQDLHDFAKVWHLQGWQNALIMYDNPILGTERYRQLIAEWYRRKHPTQSQKVISDPFLSLGINSPRTELLPKRIYRYLGQICLAHGASFEQVMNDLPYRQTGMGTENCHPRFIACLLRLGDLFDIDDNRFCPVMMKQVVKTPTLSTAHQNKHLAIREFQLDNKTVSITAECKDEDSYIQTQSWFEWLKEEMQNQMSQWKNIVPHRKFGLLPTIQKLDVKMASSKILLNNKPMKFSLDEKNAIELLQGSNLYDGESNIYRELIQNAIDATYLRIWIEHGIKENSIKITDDSHPFHEKFQEILQKYPIDIDFKKLEDDLDSDVSIWQLSITDKGTGISLQDLQYMQKIAGSSRNIEKKRLMQDMPIWMRPSGAFGIGLHSAFLLLKDGKPENNKIIIETTSIADNASYKIEMTSPLSGNQGYCFIEKISQDEHMKRGYGTKLMLNISVKNRNIFELMEKIKFYKNQNTESHKMIKNLNMLSDNLVDDINIEIKKEKMIEVIKNSPFYFQINQKLMPPSKNFKIWNKEYSLYCTITNFDTSSLVEMKGEIKTLVKGQNVGLLDSCDIDKLCLFGIQIDFYGLESKEVLSFNRNSWTKNFMNYIENGNFIKSLMLNLVNTKINEAKKILIA</sequence>
<gene>
    <name evidence="2" type="ORF">B5J93_01125</name>
    <name evidence="3" type="ORF">NCTC11012_02767</name>
</gene>
<reference evidence="2 4" key="1">
    <citation type="submission" date="2017-03" db="EMBL/GenBank/DDBJ databases">
        <title>Draft genome sequence of Moraxella equi CCUG 4950T type strain.</title>
        <authorList>
            <person name="Salva-Serra F."/>
            <person name="Engstrom-Jakobsson H."/>
            <person name="Thorell K."/>
            <person name="Jaen-Luchoro D."/>
            <person name="Gonzales-Siles L."/>
            <person name="Karlsson R."/>
            <person name="Yazdan S."/>
            <person name="Boulund F."/>
            <person name="Johnning A."/>
            <person name="Engstrand L."/>
            <person name="Kristiansson E."/>
            <person name="Moore E."/>
        </authorList>
    </citation>
    <scope>NUCLEOTIDE SEQUENCE [LARGE SCALE GENOMIC DNA]</scope>
    <source>
        <strain evidence="2 4">CCUG 4950</strain>
    </source>
</reference>
<dbReference type="EMBL" id="UGQF01000001">
    <property type="protein sequence ID" value="STZ04485.1"/>
    <property type="molecule type" value="Genomic_DNA"/>
</dbReference>
<dbReference type="InterPro" id="IPR056471">
    <property type="entry name" value="HD-CE"/>
</dbReference>
<dbReference type="EMBL" id="MXAP01000012">
    <property type="protein sequence ID" value="OPH40034.1"/>
    <property type="molecule type" value="Genomic_DNA"/>
</dbReference>
<dbReference type="RefSeq" id="WP_079324028.1">
    <property type="nucleotide sequence ID" value="NZ_MXAP01000012.1"/>
</dbReference>
<proteinExistence type="predicted"/>
<evidence type="ECO:0000313" key="4">
    <source>
        <dbReference type="Proteomes" id="UP000190777"/>
    </source>
</evidence>
<evidence type="ECO:0000313" key="2">
    <source>
        <dbReference type="EMBL" id="OPH40034.1"/>
    </source>
</evidence>
<protein>
    <submittedName>
        <fullName evidence="3">HSP90 family protein</fullName>
    </submittedName>
</protein>
<dbReference type="Gene3D" id="3.30.565.10">
    <property type="entry name" value="Histidine kinase-like ATPase, C-terminal domain"/>
    <property type="match status" value="1"/>
</dbReference>
<keyword evidence="4" id="KW-1185">Reference proteome</keyword>
<accession>A0A378QUE0</accession>
<dbReference type="InterPro" id="IPR036890">
    <property type="entry name" value="HATPase_C_sf"/>
</dbReference>
<dbReference type="SUPFAM" id="SSF55874">
    <property type="entry name" value="ATPase domain of HSP90 chaperone/DNA topoisomerase II/histidine kinase"/>
    <property type="match status" value="1"/>
</dbReference>
<dbReference type="Proteomes" id="UP000254618">
    <property type="component" value="Unassembled WGS sequence"/>
</dbReference>
<dbReference type="Pfam" id="PF24391">
    <property type="entry name" value="HD-CE"/>
    <property type="match status" value="1"/>
</dbReference>
<evidence type="ECO:0000313" key="5">
    <source>
        <dbReference type="Proteomes" id="UP000254618"/>
    </source>
</evidence>
<name>A0A378QUE0_9GAMM</name>
<reference evidence="3 5" key="2">
    <citation type="submission" date="2018-06" db="EMBL/GenBank/DDBJ databases">
        <authorList>
            <consortium name="Pathogen Informatics"/>
            <person name="Doyle S."/>
        </authorList>
    </citation>
    <scope>NUCLEOTIDE SEQUENCE [LARGE SCALE GENOMIC DNA]</scope>
    <source>
        <strain evidence="3 5">NCTC11012</strain>
    </source>
</reference>
<dbReference type="AlphaFoldDB" id="A0A378QUE0"/>